<dbReference type="STRING" id="929558.SMGD1_2180"/>
<dbReference type="RefSeq" id="WP_008339233.1">
    <property type="nucleotide sequence ID" value="NZ_AFRZ01000001.1"/>
</dbReference>
<keyword evidence="2 3" id="KW-0690">Ribosome biogenesis</keyword>
<comment type="caution">
    <text evidence="6">The sequence shown here is derived from an EMBL/GenBank/DDBJ whole genome shotgun (WGS) entry which is preliminary data.</text>
</comment>
<evidence type="ECO:0000259" key="4">
    <source>
        <dbReference type="Pfam" id="PF02576"/>
    </source>
</evidence>
<keyword evidence="7" id="KW-1185">Reference proteome</keyword>
<dbReference type="GO" id="GO:0005829">
    <property type="term" value="C:cytosol"/>
    <property type="evidence" value="ECO:0007669"/>
    <property type="project" value="TreeGrafter"/>
</dbReference>
<dbReference type="PANTHER" id="PTHR33867">
    <property type="entry name" value="RIBOSOME MATURATION FACTOR RIMP"/>
    <property type="match status" value="1"/>
</dbReference>
<dbReference type="InterPro" id="IPR003728">
    <property type="entry name" value="Ribosome_maturation_RimP"/>
</dbReference>
<name>B6BN21_SULGG</name>
<dbReference type="PANTHER" id="PTHR33867:SF1">
    <property type="entry name" value="RIBOSOME MATURATION FACTOR RIMP"/>
    <property type="match status" value="1"/>
</dbReference>
<dbReference type="PATRIC" id="fig|929558.5.peg.2170"/>
<dbReference type="SUPFAM" id="SSF74942">
    <property type="entry name" value="YhbC-like, C-terminal domain"/>
    <property type="match status" value="1"/>
</dbReference>
<reference evidence="6 7" key="1">
    <citation type="journal article" date="2012" name="Proc. Natl. Acad. Sci. U.S.A.">
        <title>Genome and physiology of a model Epsilonproteobacterium responsible for sulfide detoxification in marine oxygen depletion zones.</title>
        <authorList>
            <person name="Grote J."/>
            <person name="Schott T."/>
            <person name="Bruckner C.G."/>
            <person name="Glockner F.O."/>
            <person name="Jost G."/>
            <person name="Teeling H."/>
            <person name="Labrenz M."/>
            <person name="Jurgens K."/>
        </authorList>
    </citation>
    <scope>NUCLEOTIDE SEQUENCE [LARGE SCALE GENOMIC DNA]</scope>
    <source>
        <strain evidence="6 7">GD1</strain>
    </source>
</reference>
<dbReference type="InterPro" id="IPR028998">
    <property type="entry name" value="RimP_C"/>
</dbReference>
<dbReference type="Proteomes" id="UP000006431">
    <property type="component" value="Unassembled WGS sequence"/>
</dbReference>
<dbReference type="HOGENOM" id="CLU_070525_2_2_7"/>
<feature type="domain" description="Ribosome maturation factor RimP N-terminal" evidence="4">
    <location>
        <begin position="7"/>
        <end position="85"/>
    </location>
</feature>
<evidence type="ECO:0000313" key="6">
    <source>
        <dbReference type="EMBL" id="EHP30703.1"/>
    </source>
</evidence>
<proteinExistence type="inferred from homology"/>
<dbReference type="InterPro" id="IPR036847">
    <property type="entry name" value="RimP_C_sf"/>
</dbReference>
<comment type="subcellular location">
    <subcellularLocation>
        <location evidence="3">Cytoplasm</location>
    </subcellularLocation>
</comment>
<dbReference type="EMBL" id="AFRZ01000001">
    <property type="protein sequence ID" value="EHP30703.1"/>
    <property type="molecule type" value="Genomic_DNA"/>
</dbReference>
<dbReference type="eggNOG" id="COG0779">
    <property type="taxonomic scope" value="Bacteria"/>
</dbReference>
<sequence length="149" mass="16724">MSLESDINSLVKSVDLELYDATVVSENDETIYRISVISKEIVDGKRSGISLDACVNLTHLISPLLDVTPPVSGDYRLEVGSPGIERKLSSLKHFLLSIGENISLLLTNKEKYKGKLVKVKDSKIFLNVGDEKVEIDFYEILKAKTYFEW</sequence>
<evidence type="ECO:0000256" key="3">
    <source>
        <dbReference type="HAMAP-Rule" id="MF_01077"/>
    </source>
</evidence>
<protein>
    <recommendedName>
        <fullName evidence="3">Ribosome maturation factor RimP</fullName>
    </recommendedName>
</protein>
<accession>B6BN21</accession>
<evidence type="ECO:0000256" key="1">
    <source>
        <dbReference type="ARBA" id="ARBA00022490"/>
    </source>
</evidence>
<comment type="similarity">
    <text evidence="3">Belongs to the RimP family.</text>
</comment>
<dbReference type="Gene3D" id="3.30.300.70">
    <property type="entry name" value="RimP-like superfamily, N-terminal"/>
    <property type="match status" value="1"/>
</dbReference>
<feature type="domain" description="Ribosome maturation factor RimP C-terminal" evidence="5">
    <location>
        <begin position="88"/>
        <end position="149"/>
    </location>
</feature>
<evidence type="ECO:0000259" key="5">
    <source>
        <dbReference type="Pfam" id="PF17384"/>
    </source>
</evidence>
<dbReference type="InterPro" id="IPR028989">
    <property type="entry name" value="RimP_N"/>
</dbReference>
<comment type="function">
    <text evidence="3">Required for maturation of 30S ribosomal subunits.</text>
</comment>
<accession>H1FXT3</accession>
<dbReference type="GO" id="GO:0006412">
    <property type="term" value="P:translation"/>
    <property type="evidence" value="ECO:0007669"/>
    <property type="project" value="TreeGrafter"/>
</dbReference>
<gene>
    <name evidence="3" type="primary">rimP</name>
    <name evidence="6" type="ORF">SMGD1_2180</name>
</gene>
<dbReference type="OrthoDB" id="9805006at2"/>
<evidence type="ECO:0000256" key="2">
    <source>
        <dbReference type="ARBA" id="ARBA00022517"/>
    </source>
</evidence>
<dbReference type="Pfam" id="PF02576">
    <property type="entry name" value="RimP_N"/>
    <property type="match status" value="1"/>
</dbReference>
<dbReference type="Pfam" id="PF17384">
    <property type="entry name" value="DUF150_C"/>
    <property type="match status" value="1"/>
</dbReference>
<evidence type="ECO:0000313" key="7">
    <source>
        <dbReference type="Proteomes" id="UP000006431"/>
    </source>
</evidence>
<dbReference type="SUPFAM" id="SSF75420">
    <property type="entry name" value="YhbC-like, N-terminal domain"/>
    <property type="match status" value="1"/>
</dbReference>
<organism evidence="6 7">
    <name type="scientific">Sulfurimonas gotlandica (strain DSM 19862 / JCM 16533 / GD1)</name>
    <dbReference type="NCBI Taxonomy" id="929558"/>
    <lineage>
        <taxon>Bacteria</taxon>
        <taxon>Pseudomonadati</taxon>
        <taxon>Campylobacterota</taxon>
        <taxon>Epsilonproteobacteria</taxon>
        <taxon>Campylobacterales</taxon>
        <taxon>Sulfurimonadaceae</taxon>
        <taxon>Sulfurimonas</taxon>
    </lineage>
</organism>
<keyword evidence="1 3" id="KW-0963">Cytoplasm</keyword>
<dbReference type="GO" id="GO:0000028">
    <property type="term" value="P:ribosomal small subunit assembly"/>
    <property type="evidence" value="ECO:0007669"/>
    <property type="project" value="TreeGrafter"/>
</dbReference>
<dbReference type="InterPro" id="IPR035956">
    <property type="entry name" value="RimP_N_sf"/>
</dbReference>
<dbReference type="CDD" id="cd01734">
    <property type="entry name" value="YlxS_C"/>
    <property type="match status" value="1"/>
</dbReference>
<dbReference type="HAMAP" id="MF_01077">
    <property type="entry name" value="RimP"/>
    <property type="match status" value="1"/>
</dbReference>
<dbReference type="AlphaFoldDB" id="B6BN21"/>